<evidence type="ECO:0000256" key="2">
    <source>
        <dbReference type="ARBA" id="ARBA00022692"/>
    </source>
</evidence>
<dbReference type="PANTHER" id="PTHR23502">
    <property type="entry name" value="MAJOR FACILITATOR SUPERFAMILY"/>
    <property type="match status" value="1"/>
</dbReference>
<evidence type="ECO:0000313" key="9">
    <source>
        <dbReference type="Proteomes" id="UP000714275"/>
    </source>
</evidence>
<feature type="compositionally biased region" description="Polar residues" evidence="5">
    <location>
        <begin position="1"/>
        <end position="20"/>
    </location>
</feature>
<dbReference type="Pfam" id="PF07690">
    <property type="entry name" value="MFS_1"/>
    <property type="match status" value="1"/>
</dbReference>
<evidence type="ECO:0000256" key="5">
    <source>
        <dbReference type="SAM" id="MobiDB-lite"/>
    </source>
</evidence>
<dbReference type="OrthoDB" id="9986881at2759"/>
<sequence length="514" mass="56491">MVDSPRASTQSASTTVQPEQSNKEDASTAFDNKFNSDPFLVRFDEGDSANPKNWSFAKKWYLTLAAGLLVLNATFSSSAPSTLVPTFMEEFGISQEVGTLTVSLFVCGYCVGPLLWGPLSEQYGRRPIFIISFFIYMCFQIGCALSQNVTSILIFRFLGGTFAAAPLANSGALISDIWDAKGRGTALAVFTVAPFAGPGIGPVVSGYLVLAGVSWRWLFWILTIFASPAGVCWLQIVFTIPETYSPVLLAKRAKEIRKRTGDERYHAAFESQNMTLSQRMESILARPFKVLFREPMLIAITLYMSFVYGCIYLLFEAYPVVFTKGHNLNAGVSGLVFLPLPIGGFLAVVTYILFFNPSYERKAQECAPNPVPPEFRLRVAMVSAPFFAISFFWFAWTSFPSISIWAPMMSGALLGWSICLIFLALFNYIIDAYLAVAASALAANTVIRSLFGAGFPLFATQMYDRLGPEWASTLLGFIALIMMPIPFVLSRYGPILRLKSKYAPSGPLPSSSPA</sequence>
<comment type="caution">
    <text evidence="8">The sequence shown here is derived from an EMBL/GenBank/DDBJ whole genome shotgun (WGS) entry which is preliminary data.</text>
</comment>
<dbReference type="GO" id="GO:0022857">
    <property type="term" value="F:transmembrane transporter activity"/>
    <property type="evidence" value="ECO:0007669"/>
    <property type="project" value="InterPro"/>
</dbReference>
<feature type="transmembrane region" description="Helical" evidence="6">
    <location>
        <begin position="60"/>
        <end position="77"/>
    </location>
</feature>
<feature type="transmembrane region" description="Helical" evidence="6">
    <location>
        <begin position="296"/>
        <end position="315"/>
    </location>
</feature>
<dbReference type="EMBL" id="JABBWD010000001">
    <property type="protein sequence ID" value="KAG1784081.1"/>
    <property type="molecule type" value="Genomic_DNA"/>
</dbReference>
<proteinExistence type="predicted"/>
<keyword evidence="3 6" id="KW-1133">Transmembrane helix</keyword>
<evidence type="ECO:0000256" key="4">
    <source>
        <dbReference type="ARBA" id="ARBA00023136"/>
    </source>
</evidence>
<dbReference type="InterPro" id="IPR036259">
    <property type="entry name" value="MFS_trans_sf"/>
</dbReference>
<feature type="transmembrane region" description="Helical" evidence="6">
    <location>
        <begin position="186"/>
        <end position="211"/>
    </location>
</feature>
<dbReference type="Gene3D" id="1.20.1250.20">
    <property type="entry name" value="MFS general substrate transporter like domains"/>
    <property type="match status" value="1"/>
</dbReference>
<feature type="region of interest" description="Disordered" evidence="5">
    <location>
        <begin position="1"/>
        <end position="30"/>
    </location>
</feature>
<feature type="domain" description="Major facilitator superfamily (MFS) profile" evidence="7">
    <location>
        <begin position="62"/>
        <end position="494"/>
    </location>
</feature>
<evidence type="ECO:0000256" key="6">
    <source>
        <dbReference type="SAM" id="Phobius"/>
    </source>
</evidence>
<dbReference type="CDD" id="cd17323">
    <property type="entry name" value="MFS_Tpo1_MDR_like"/>
    <property type="match status" value="1"/>
</dbReference>
<dbReference type="PANTHER" id="PTHR23502:SF173">
    <property type="entry name" value="MFS-MULTIDRUG-RESISTANCE TRANSPORTER-RELATED"/>
    <property type="match status" value="1"/>
</dbReference>
<evidence type="ECO:0000256" key="3">
    <source>
        <dbReference type="ARBA" id="ARBA00022989"/>
    </source>
</evidence>
<feature type="transmembrane region" description="Helical" evidence="6">
    <location>
        <begin position="97"/>
        <end position="116"/>
    </location>
</feature>
<feature type="transmembrane region" description="Helical" evidence="6">
    <location>
        <begin position="217"/>
        <end position="238"/>
    </location>
</feature>
<feature type="transmembrane region" description="Helical" evidence="6">
    <location>
        <begin position="335"/>
        <end position="354"/>
    </location>
</feature>
<feature type="transmembrane region" description="Helical" evidence="6">
    <location>
        <begin position="470"/>
        <end position="489"/>
    </location>
</feature>
<dbReference type="Proteomes" id="UP000714275">
    <property type="component" value="Unassembled WGS sequence"/>
</dbReference>
<protein>
    <submittedName>
        <fullName evidence="8">Major facilitator superfamily domain-containing protein</fullName>
    </submittedName>
</protein>
<keyword evidence="2 6" id="KW-0812">Transmembrane</keyword>
<name>A0A9P7DA12_9AGAM</name>
<keyword evidence="4 6" id="KW-0472">Membrane</keyword>
<feature type="transmembrane region" description="Helical" evidence="6">
    <location>
        <begin position="153"/>
        <end position="174"/>
    </location>
</feature>
<dbReference type="PROSITE" id="PS50850">
    <property type="entry name" value="MFS"/>
    <property type="match status" value="1"/>
</dbReference>
<dbReference type="InterPro" id="IPR011701">
    <property type="entry name" value="MFS"/>
</dbReference>
<feature type="transmembrane region" description="Helical" evidence="6">
    <location>
        <begin position="375"/>
        <end position="396"/>
    </location>
</feature>
<comment type="subcellular location">
    <subcellularLocation>
        <location evidence="1">Membrane</location>
        <topology evidence="1">Multi-pass membrane protein</topology>
    </subcellularLocation>
</comment>
<gene>
    <name evidence="8" type="ORF">EV702DRAFT_958399</name>
</gene>
<organism evidence="8 9">
    <name type="scientific">Suillus placidus</name>
    <dbReference type="NCBI Taxonomy" id="48579"/>
    <lineage>
        <taxon>Eukaryota</taxon>
        <taxon>Fungi</taxon>
        <taxon>Dikarya</taxon>
        <taxon>Basidiomycota</taxon>
        <taxon>Agaricomycotina</taxon>
        <taxon>Agaricomycetes</taxon>
        <taxon>Agaricomycetidae</taxon>
        <taxon>Boletales</taxon>
        <taxon>Suillineae</taxon>
        <taxon>Suillaceae</taxon>
        <taxon>Suillus</taxon>
    </lineage>
</organism>
<reference evidence="8" key="1">
    <citation type="journal article" date="2020" name="New Phytol.">
        <title>Comparative genomics reveals dynamic genome evolution in host specialist ectomycorrhizal fungi.</title>
        <authorList>
            <person name="Lofgren L.A."/>
            <person name="Nguyen N.H."/>
            <person name="Vilgalys R."/>
            <person name="Ruytinx J."/>
            <person name="Liao H.L."/>
            <person name="Branco S."/>
            <person name="Kuo A."/>
            <person name="LaButti K."/>
            <person name="Lipzen A."/>
            <person name="Andreopoulos W."/>
            <person name="Pangilinan J."/>
            <person name="Riley R."/>
            <person name="Hundley H."/>
            <person name="Na H."/>
            <person name="Barry K."/>
            <person name="Grigoriev I.V."/>
            <person name="Stajich J.E."/>
            <person name="Kennedy P.G."/>
        </authorList>
    </citation>
    <scope>NUCLEOTIDE SEQUENCE</scope>
    <source>
        <strain evidence="8">DOB743</strain>
    </source>
</reference>
<evidence type="ECO:0000313" key="8">
    <source>
        <dbReference type="EMBL" id="KAG1784081.1"/>
    </source>
</evidence>
<dbReference type="SUPFAM" id="SSF103473">
    <property type="entry name" value="MFS general substrate transporter"/>
    <property type="match status" value="1"/>
</dbReference>
<dbReference type="InterPro" id="IPR020846">
    <property type="entry name" value="MFS_dom"/>
</dbReference>
<evidence type="ECO:0000256" key="1">
    <source>
        <dbReference type="ARBA" id="ARBA00004141"/>
    </source>
</evidence>
<feature type="transmembrane region" description="Helical" evidence="6">
    <location>
        <begin position="402"/>
        <end position="426"/>
    </location>
</feature>
<evidence type="ECO:0000259" key="7">
    <source>
        <dbReference type="PROSITE" id="PS50850"/>
    </source>
</evidence>
<dbReference type="AlphaFoldDB" id="A0A9P7DA12"/>
<dbReference type="FunFam" id="1.20.1250.20:FF:000011">
    <property type="entry name" value="MFS multidrug transporter, putative"/>
    <property type="match status" value="1"/>
</dbReference>
<dbReference type="GO" id="GO:0005886">
    <property type="term" value="C:plasma membrane"/>
    <property type="evidence" value="ECO:0007669"/>
    <property type="project" value="TreeGrafter"/>
</dbReference>
<feature type="transmembrane region" description="Helical" evidence="6">
    <location>
        <begin position="433"/>
        <end position="458"/>
    </location>
</feature>
<keyword evidence="9" id="KW-1185">Reference proteome</keyword>
<accession>A0A9P7DA12</accession>
<feature type="transmembrane region" description="Helical" evidence="6">
    <location>
        <begin position="128"/>
        <end position="147"/>
    </location>
</feature>